<evidence type="ECO:0000259" key="10">
    <source>
        <dbReference type="PROSITE" id="PS51012"/>
    </source>
</evidence>
<reference evidence="11 12" key="1">
    <citation type="submission" date="2017-04" db="EMBL/GenBank/DDBJ databases">
        <title>Complete genome sequence of Flavobacterium kingsejong AJ004.</title>
        <authorList>
            <person name="Lee P.C."/>
        </authorList>
    </citation>
    <scope>NUCLEOTIDE SEQUENCE [LARGE SCALE GENOMIC DNA]</scope>
    <source>
        <strain evidence="11 12">AJ004</strain>
    </source>
</reference>
<feature type="transmembrane region" description="Helical" evidence="9">
    <location>
        <begin position="219"/>
        <end position="242"/>
    </location>
</feature>
<evidence type="ECO:0000256" key="9">
    <source>
        <dbReference type="RuleBase" id="RU361157"/>
    </source>
</evidence>
<dbReference type="PANTHER" id="PTHR30413:SF8">
    <property type="entry name" value="TRANSPORT PERMEASE PROTEIN"/>
    <property type="match status" value="1"/>
</dbReference>
<feature type="transmembrane region" description="Helical" evidence="9">
    <location>
        <begin position="20"/>
        <end position="39"/>
    </location>
</feature>
<dbReference type="AlphaFoldDB" id="A0A2S1LU64"/>
<evidence type="ECO:0000256" key="4">
    <source>
        <dbReference type="ARBA" id="ARBA00022475"/>
    </source>
</evidence>
<keyword evidence="4 9" id="KW-1003">Cell membrane</keyword>
<keyword evidence="5" id="KW-0997">Cell inner membrane</keyword>
<evidence type="ECO:0000256" key="2">
    <source>
        <dbReference type="ARBA" id="ARBA00007783"/>
    </source>
</evidence>
<keyword evidence="6 9" id="KW-0812">Transmembrane</keyword>
<evidence type="ECO:0000256" key="5">
    <source>
        <dbReference type="ARBA" id="ARBA00022519"/>
    </source>
</evidence>
<feature type="domain" description="ABC transmembrane type-2" evidence="10">
    <location>
        <begin position="16"/>
        <end position="245"/>
    </location>
</feature>
<protein>
    <recommendedName>
        <fullName evidence="9">Transport permease protein</fullName>
    </recommendedName>
</protein>
<feature type="transmembrane region" description="Helical" evidence="9">
    <location>
        <begin position="131"/>
        <end position="151"/>
    </location>
</feature>
<dbReference type="Pfam" id="PF01061">
    <property type="entry name" value="ABC2_membrane"/>
    <property type="match status" value="1"/>
</dbReference>
<dbReference type="GO" id="GO:0140359">
    <property type="term" value="F:ABC-type transporter activity"/>
    <property type="evidence" value="ECO:0007669"/>
    <property type="project" value="InterPro"/>
</dbReference>
<dbReference type="InterPro" id="IPR047817">
    <property type="entry name" value="ABC2_TM_bact-type"/>
</dbReference>
<keyword evidence="12" id="KW-1185">Reference proteome</keyword>
<comment type="subcellular location">
    <subcellularLocation>
        <location evidence="1">Cell inner membrane</location>
        <topology evidence="1">Multi-pass membrane protein</topology>
    </subcellularLocation>
    <subcellularLocation>
        <location evidence="9">Cell membrane</location>
        <topology evidence="9">Multi-pass membrane protein</topology>
    </subcellularLocation>
</comment>
<keyword evidence="7 9" id="KW-1133">Transmembrane helix</keyword>
<dbReference type="PROSITE" id="PS51012">
    <property type="entry name" value="ABC_TM2"/>
    <property type="match status" value="1"/>
</dbReference>
<dbReference type="GO" id="GO:0015920">
    <property type="term" value="P:lipopolysaccharide transport"/>
    <property type="evidence" value="ECO:0007669"/>
    <property type="project" value="TreeGrafter"/>
</dbReference>
<sequence length="253" mass="28966">MFVKRDIVTYYKQTILGPLWFLIQPLITSVVQFVIFDVIADIQSDGVPYFLFVLAGNTLWSYFSECFKSTSDTFKTNQSIFGKVYFPRVIMPLSVTVSSLLKFGIQFALFITVLLYCCYRGLDVHPNWTALFIPFILLTMALLSLGFGMIISSLTTKYRDLTFVVSFGIQLYMYVTPIIYPLSTALEKVPEKWHWLLYANPLTNLFEFFKYGFLGKGTFSIGGLLYSFAFSVIAFLLGLIIFNKTEKSFIDTV</sequence>
<evidence type="ECO:0000256" key="6">
    <source>
        <dbReference type="ARBA" id="ARBA00022692"/>
    </source>
</evidence>
<evidence type="ECO:0000256" key="1">
    <source>
        <dbReference type="ARBA" id="ARBA00004429"/>
    </source>
</evidence>
<evidence type="ECO:0000313" key="12">
    <source>
        <dbReference type="Proteomes" id="UP000244677"/>
    </source>
</evidence>
<evidence type="ECO:0000256" key="3">
    <source>
        <dbReference type="ARBA" id="ARBA00022448"/>
    </source>
</evidence>
<proteinExistence type="inferred from homology"/>
<feature type="transmembrane region" description="Helical" evidence="9">
    <location>
        <begin position="163"/>
        <end position="183"/>
    </location>
</feature>
<dbReference type="PANTHER" id="PTHR30413">
    <property type="entry name" value="INNER MEMBRANE TRANSPORT PERMEASE"/>
    <property type="match status" value="1"/>
</dbReference>
<dbReference type="KEGG" id="fki:FK004_08945"/>
<feature type="transmembrane region" description="Helical" evidence="9">
    <location>
        <begin position="100"/>
        <end position="119"/>
    </location>
</feature>
<dbReference type="EMBL" id="CP020919">
    <property type="protein sequence ID" value="AWG27297.1"/>
    <property type="molecule type" value="Genomic_DNA"/>
</dbReference>
<comment type="similarity">
    <text evidence="2 9">Belongs to the ABC-2 integral membrane protein family.</text>
</comment>
<gene>
    <name evidence="11" type="ORF">FK004_08945</name>
</gene>
<evidence type="ECO:0000313" key="11">
    <source>
        <dbReference type="EMBL" id="AWG27297.1"/>
    </source>
</evidence>
<keyword evidence="8 9" id="KW-0472">Membrane</keyword>
<dbReference type="OrthoDB" id="9786910at2"/>
<name>A0A2S1LU64_9FLAO</name>
<accession>A0A2S1LU64</accession>
<dbReference type="Proteomes" id="UP000244677">
    <property type="component" value="Chromosome"/>
</dbReference>
<evidence type="ECO:0000256" key="8">
    <source>
        <dbReference type="ARBA" id="ARBA00023136"/>
    </source>
</evidence>
<organism evidence="11 12">
    <name type="scientific">Flavobacterium kingsejongi</name>
    <dbReference type="NCBI Taxonomy" id="1678728"/>
    <lineage>
        <taxon>Bacteria</taxon>
        <taxon>Pseudomonadati</taxon>
        <taxon>Bacteroidota</taxon>
        <taxon>Flavobacteriia</taxon>
        <taxon>Flavobacteriales</taxon>
        <taxon>Flavobacteriaceae</taxon>
        <taxon>Flavobacterium</taxon>
    </lineage>
</organism>
<dbReference type="InterPro" id="IPR013525">
    <property type="entry name" value="ABC2_TM"/>
</dbReference>
<dbReference type="GO" id="GO:0005886">
    <property type="term" value="C:plasma membrane"/>
    <property type="evidence" value="ECO:0007669"/>
    <property type="project" value="UniProtKB-SubCell"/>
</dbReference>
<keyword evidence="3 9" id="KW-0813">Transport</keyword>
<evidence type="ECO:0000256" key="7">
    <source>
        <dbReference type="ARBA" id="ARBA00022989"/>
    </source>
</evidence>
<feature type="transmembrane region" description="Helical" evidence="9">
    <location>
        <begin position="46"/>
        <end position="63"/>
    </location>
</feature>